<accession>A0AAQ3PJ47</accession>
<feature type="region of interest" description="Disordered" evidence="1">
    <location>
        <begin position="1"/>
        <end position="23"/>
    </location>
</feature>
<dbReference type="EMBL" id="CP144745">
    <property type="protein sequence ID" value="WVZ52675.1"/>
    <property type="molecule type" value="Genomic_DNA"/>
</dbReference>
<evidence type="ECO:0000256" key="1">
    <source>
        <dbReference type="SAM" id="MobiDB-lite"/>
    </source>
</evidence>
<proteinExistence type="predicted"/>
<feature type="compositionally biased region" description="Polar residues" evidence="1">
    <location>
        <begin position="12"/>
        <end position="21"/>
    </location>
</feature>
<feature type="compositionally biased region" description="Low complexity" evidence="1">
    <location>
        <begin position="1"/>
        <end position="11"/>
    </location>
</feature>
<protein>
    <recommendedName>
        <fullName evidence="4">Reverse transcriptase Ty1/copia-type domain-containing protein</fullName>
    </recommendedName>
</protein>
<dbReference type="AlphaFoldDB" id="A0AAQ3PJ47"/>
<organism evidence="2 3">
    <name type="scientific">Paspalum notatum var. saurae</name>
    <dbReference type="NCBI Taxonomy" id="547442"/>
    <lineage>
        <taxon>Eukaryota</taxon>
        <taxon>Viridiplantae</taxon>
        <taxon>Streptophyta</taxon>
        <taxon>Embryophyta</taxon>
        <taxon>Tracheophyta</taxon>
        <taxon>Spermatophyta</taxon>
        <taxon>Magnoliopsida</taxon>
        <taxon>Liliopsida</taxon>
        <taxon>Poales</taxon>
        <taxon>Poaceae</taxon>
        <taxon>PACMAD clade</taxon>
        <taxon>Panicoideae</taxon>
        <taxon>Andropogonodae</taxon>
        <taxon>Paspaleae</taxon>
        <taxon>Paspalinae</taxon>
        <taxon>Paspalum</taxon>
    </lineage>
</organism>
<dbReference type="Proteomes" id="UP001341281">
    <property type="component" value="Chromosome 01"/>
</dbReference>
<evidence type="ECO:0000313" key="2">
    <source>
        <dbReference type="EMBL" id="WVZ52675.1"/>
    </source>
</evidence>
<gene>
    <name evidence="2" type="ORF">U9M48_003712</name>
</gene>
<evidence type="ECO:0000313" key="3">
    <source>
        <dbReference type="Proteomes" id="UP001341281"/>
    </source>
</evidence>
<name>A0AAQ3PJ47_PASNO</name>
<keyword evidence="3" id="KW-1185">Reference proteome</keyword>
<sequence length="73" mass="7839">MGPRGPRLGPRSPQNKVSRFLTSKPGEASGLLATWRTSKRGVEKKKIKPSSLVAKGFAQVQGLDFGEMFAPVA</sequence>
<reference evidence="2 3" key="1">
    <citation type="submission" date="2024-02" db="EMBL/GenBank/DDBJ databases">
        <title>High-quality chromosome-scale genome assembly of Pensacola bahiagrass (Paspalum notatum Flugge var. saurae).</title>
        <authorList>
            <person name="Vega J.M."/>
            <person name="Podio M."/>
            <person name="Orjuela J."/>
            <person name="Siena L.A."/>
            <person name="Pessino S.C."/>
            <person name="Combes M.C."/>
            <person name="Mariac C."/>
            <person name="Albertini E."/>
            <person name="Pupilli F."/>
            <person name="Ortiz J.P.A."/>
            <person name="Leblanc O."/>
        </authorList>
    </citation>
    <scope>NUCLEOTIDE SEQUENCE [LARGE SCALE GENOMIC DNA]</scope>
    <source>
        <strain evidence="2">R1</strain>
        <tissue evidence="2">Leaf</tissue>
    </source>
</reference>
<evidence type="ECO:0008006" key="4">
    <source>
        <dbReference type="Google" id="ProtNLM"/>
    </source>
</evidence>